<dbReference type="NCBIfam" id="TIGR03696">
    <property type="entry name" value="Rhs_assc_core"/>
    <property type="match status" value="1"/>
</dbReference>
<dbReference type="InterPro" id="IPR022385">
    <property type="entry name" value="Rhs_assc_core"/>
</dbReference>
<dbReference type="PANTHER" id="PTHR32305">
    <property type="match status" value="1"/>
</dbReference>
<dbReference type="InterPro" id="IPR031325">
    <property type="entry name" value="RHS_repeat"/>
</dbReference>
<dbReference type="Pfam" id="PF25023">
    <property type="entry name" value="TEN_YD-shell"/>
    <property type="match status" value="1"/>
</dbReference>
<feature type="domain" description="Teneurin-like YD-shell" evidence="3">
    <location>
        <begin position="684"/>
        <end position="1109"/>
    </location>
</feature>
<dbReference type="Pfam" id="PF05593">
    <property type="entry name" value="RHS_repeat"/>
    <property type="match status" value="1"/>
</dbReference>
<keyword evidence="1" id="KW-0677">Repeat</keyword>
<dbReference type="OrthoDB" id="442731at2759"/>
<dbReference type="InterPro" id="IPR056823">
    <property type="entry name" value="TEN-like_YD-shell"/>
</dbReference>
<gene>
    <name evidence="4" type="ORF">TASIC1_0009024900</name>
</gene>
<organism evidence="4 5">
    <name type="scientific">Trichoderma asperellum</name>
    <name type="common">Filamentous fungus</name>
    <dbReference type="NCBI Taxonomy" id="101201"/>
    <lineage>
        <taxon>Eukaryota</taxon>
        <taxon>Fungi</taxon>
        <taxon>Dikarya</taxon>
        <taxon>Ascomycota</taxon>
        <taxon>Pezizomycotina</taxon>
        <taxon>Sordariomycetes</taxon>
        <taxon>Hypocreomycetidae</taxon>
        <taxon>Hypocreales</taxon>
        <taxon>Hypocreaceae</taxon>
        <taxon>Trichoderma</taxon>
    </lineage>
</organism>
<evidence type="ECO:0000256" key="2">
    <source>
        <dbReference type="SAM" id="MobiDB-lite"/>
    </source>
</evidence>
<dbReference type="PANTHER" id="PTHR32305:SF15">
    <property type="entry name" value="PROTEIN RHSA-RELATED"/>
    <property type="match status" value="1"/>
</dbReference>
<protein>
    <submittedName>
        <fullName evidence="4">tRNA3(Ser)-specific nuclease WapA</fullName>
    </submittedName>
</protein>
<comment type="caution">
    <text evidence="4">The sequence shown here is derived from an EMBL/GenBank/DDBJ whole genome shotgun (WGS) entry which is preliminary data.</text>
</comment>
<sequence>MQYTSHVLQTRQKLALSPSTLGTIDYPTGLIEEVNYKRDGHSLPNRAPYRTIPHVISHVVRPGRQQPAITTLYRYSSTNFLGYGGDVDWVGGQDNLYLVPGEYSYTSTVEVEGGPTTTYTYNKFHLTANIEQQKNTSKVTQTFEYYALPSAEFCHQPAQYLSPKTLTIEYKDTASGKKPRTETTTYAFDAWGNPLQEVQPDGVTINRTYYPPAGEKDLCPADPRGFQRYMKSETVVPAQSSYSTPIRSENYTYLELHTATGAKTDTFVAVKELEAEEGGKRLSKAEYTYIEQPASRDHGRPEKQATWVSQEQATTQKWTYEYVISGQLNQCITTDSFDGLTTRDVTYYSLHSGQTLAHEDNAGVQDSFVYDKLNRLLKATTALGCPQESVRQQEYDKPEDGNGSCLVVTDTNGVKTRYITDGLGRLCEVEKQDKDASSENTRTNVDVFRKVQERKYNAQDQCIETVEIDWLRTDDGGLLEQRSSQALEYDGWGEVYRTTDSTGVLTISETDPISLTKTEGIKGQGRTKTHLNVLGLVTKIELIQKNGQQYSQVEYFYDGLGRLREQKDALGRLTKFKYDGFNRITKTTQPDCREITTHYSVQTASAWPESVSVNGLTVGKQSFDGLGRVTSKTIGKRTITQTYRGSAPEPSQITTNKEDQFNFIYDPALSYALTSVTGADATDAYEYDPKSGIPRVLRSSYSTQELKHFPSGLLKTETISLNQGGTFSAMYKYSMGGKLQAYTDVNGQDHAAEYDSSGRMKQFTQGTLKVSFTYDGANRVSETQVQDQGRASITTRLVYDDFGREIERTVLQETKTLYRLTQSYGKTSLLGARHLENGDEKLLRDETFEYDENNRLVNYTCQGSLSPADEHGRQLESQHFTFDAYDNLVEVVTGFQDGSQNTATYSFSSRDPTQLTSVTNTDTGLPSLIELEYDANGCLTRDEQGRTLEYDSRSRLMAVRDAGGSIISQYHYDTAGRLVCQSVPGQADHHLFYRDNKLIAAQTGDQKVSYLFDGEEYWGQSVQDDDGTTQTQLWSSNGYDSVVAWIDVHQPDQVQHQQYTPYGSGTTGTSIGFNGEWHDPVTGWYHLGNGYRVYNPVLMRFHSPDSWSPFTSGEINPYAYCLGDPINRVDPSGHWGFFKSIGNWFKNNWKMVVGTLIAVAAGILAGVLTAGLSVAVQIGASISIGALVEAGWGAASNAIDGKSITWQSVLTDAVIGAAAGAFTEFGVRALTGGFKAAGKAAFSKVLKSATKGAFQGLAFSQVIVAPIMSSATGSWPLGESLVPDPAEISSFRSGNSGLASTGPSTARDTVRPALENGGRNAQWGLPLTEPGSTSSLSSGGDYGVADVLNLELRCQFLPAGPSQYQQQNAGNSSLDILQQMRSTQMSLKLDIRRVGPEDSKIIHK</sequence>
<proteinExistence type="predicted"/>
<evidence type="ECO:0000313" key="4">
    <source>
        <dbReference type="EMBL" id="GFP57912.1"/>
    </source>
</evidence>
<name>A0A6V8R0V0_TRIAP</name>
<dbReference type="Proteomes" id="UP000517252">
    <property type="component" value="Unassembled WGS sequence"/>
</dbReference>
<evidence type="ECO:0000259" key="3">
    <source>
        <dbReference type="Pfam" id="PF25023"/>
    </source>
</evidence>
<evidence type="ECO:0000256" key="1">
    <source>
        <dbReference type="ARBA" id="ARBA00022737"/>
    </source>
</evidence>
<feature type="compositionally biased region" description="Polar residues" evidence="2">
    <location>
        <begin position="1292"/>
        <end position="1307"/>
    </location>
</feature>
<evidence type="ECO:0000313" key="5">
    <source>
        <dbReference type="Proteomes" id="UP000517252"/>
    </source>
</evidence>
<dbReference type="Gene3D" id="2.180.10.10">
    <property type="entry name" value="RHS repeat-associated core"/>
    <property type="match status" value="1"/>
</dbReference>
<dbReference type="EMBL" id="BLZH01000009">
    <property type="protein sequence ID" value="GFP57912.1"/>
    <property type="molecule type" value="Genomic_DNA"/>
</dbReference>
<feature type="region of interest" description="Disordered" evidence="2">
    <location>
        <begin position="1292"/>
        <end position="1338"/>
    </location>
</feature>
<reference evidence="4 5" key="1">
    <citation type="submission" date="2020-07" db="EMBL/GenBank/DDBJ databases">
        <title>Trichoderma asperellum IC-1 whole genome shotgun sequence.</title>
        <authorList>
            <person name="Kanamasa S."/>
            <person name="Takahashi H."/>
        </authorList>
    </citation>
    <scope>NUCLEOTIDE SEQUENCE [LARGE SCALE GENOMIC DNA]</scope>
    <source>
        <strain evidence="4 5">IC-1</strain>
    </source>
</reference>
<accession>A0A6V8R0V0</accession>
<dbReference type="InterPro" id="IPR050708">
    <property type="entry name" value="T6SS_VgrG/RHS"/>
</dbReference>